<dbReference type="EMBL" id="JAVHJM010000001">
    <property type="protein sequence ID" value="KAK6519844.1"/>
    <property type="molecule type" value="Genomic_DNA"/>
</dbReference>
<evidence type="ECO:0000313" key="3">
    <source>
        <dbReference type="EMBL" id="KAK6519844.1"/>
    </source>
</evidence>
<evidence type="ECO:0000313" key="4">
    <source>
        <dbReference type="Proteomes" id="UP001307849"/>
    </source>
</evidence>
<dbReference type="AlphaFoldDB" id="A0AAN8NQE3"/>
<dbReference type="Proteomes" id="UP001307849">
    <property type="component" value="Unassembled WGS sequence"/>
</dbReference>
<comment type="caution">
    <text evidence="3">The sequence shown here is derived from an EMBL/GenBank/DDBJ whole genome shotgun (WGS) entry which is preliminary data.</text>
</comment>
<protein>
    <submittedName>
        <fullName evidence="3">Uncharacterized protein</fullName>
    </submittedName>
</protein>
<feature type="compositionally biased region" description="Pro residues" evidence="1">
    <location>
        <begin position="90"/>
        <end position="102"/>
    </location>
</feature>
<feature type="chain" id="PRO_5042862494" evidence="2">
    <location>
        <begin position="29"/>
        <end position="362"/>
    </location>
</feature>
<name>A0AAN8NQE3_9PEZI</name>
<proteinExistence type="predicted"/>
<feature type="region of interest" description="Disordered" evidence="1">
    <location>
        <begin position="86"/>
        <end position="117"/>
    </location>
</feature>
<keyword evidence="4" id="KW-1185">Reference proteome</keyword>
<organism evidence="3 4">
    <name type="scientific">Arthrobotrys conoides</name>
    <dbReference type="NCBI Taxonomy" id="74498"/>
    <lineage>
        <taxon>Eukaryota</taxon>
        <taxon>Fungi</taxon>
        <taxon>Dikarya</taxon>
        <taxon>Ascomycota</taxon>
        <taxon>Pezizomycotina</taxon>
        <taxon>Orbiliomycetes</taxon>
        <taxon>Orbiliales</taxon>
        <taxon>Orbiliaceae</taxon>
        <taxon>Arthrobotrys</taxon>
    </lineage>
</organism>
<evidence type="ECO:0000256" key="1">
    <source>
        <dbReference type="SAM" id="MobiDB-lite"/>
    </source>
</evidence>
<reference evidence="3 4" key="1">
    <citation type="submission" date="2019-10" db="EMBL/GenBank/DDBJ databases">
        <authorList>
            <person name="Palmer J.M."/>
        </authorList>
    </citation>
    <scope>NUCLEOTIDE SEQUENCE [LARGE SCALE GENOMIC DNA]</scope>
    <source>
        <strain evidence="3 4">TWF506</strain>
    </source>
</reference>
<keyword evidence="2" id="KW-0732">Signal</keyword>
<gene>
    <name evidence="3" type="ORF">TWF506_000138</name>
</gene>
<evidence type="ECO:0000256" key="2">
    <source>
        <dbReference type="SAM" id="SignalP"/>
    </source>
</evidence>
<feature type="signal peptide" evidence="2">
    <location>
        <begin position="1"/>
        <end position="28"/>
    </location>
</feature>
<sequence length="362" mass="39685">MARCKLLSPAMFVLHLLLILIFSDLTFGAAAGGPIGKGRHVEQPPARNQGSGAIDQWRIIIDTLKRIGKQRKHPRDVATPELVRTRVPAPTDPPVLAAPPAPARTQVPAPVDPPSNAPLVTRAEKERAIEILANCEKRGIDIYGAIPGDAQRVPANDPSVPVKRHDGMVFENMTFVHTFSANSDASLWATAQVLVGQFPELVNGTKAYQEALKKRDIKADPGVEATSRRPPPEFLGFDGDRIGIGMWEGGKNNWTTNPRPCQGKGWWVDPVEHGVTYLANLQAYSVGISFRALAGYDRESLDFRTHYVNNDCQKLLYSAGERTPASCWRHGQVPAKCFILLQSPDFKAPSQNCKNGVCKPKH</sequence>
<accession>A0AAN8NQE3</accession>